<dbReference type="Pfam" id="PF25601">
    <property type="entry name" value="AAA_lid_14"/>
    <property type="match status" value="1"/>
</dbReference>
<keyword evidence="9" id="KW-0804">Transcription</keyword>
<dbReference type="Pfam" id="PF00989">
    <property type="entry name" value="PAS"/>
    <property type="match status" value="1"/>
</dbReference>
<evidence type="ECO:0000259" key="13">
    <source>
        <dbReference type="PROSITE" id="PS51671"/>
    </source>
</evidence>
<dbReference type="PROSITE" id="PS50112">
    <property type="entry name" value="PAS"/>
    <property type="match status" value="1"/>
</dbReference>
<dbReference type="Pfam" id="PF00158">
    <property type="entry name" value="Sigma54_activat"/>
    <property type="match status" value="1"/>
</dbReference>
<evidence type="ECO:0000256" key="1">
    <source>
        <dbReference type="ARBA" id="ARBA00004496"/>
    </source>
</evidence>
<evidence type="ECO:0000256" key="8">
    <source>
        <dbReference type="ARBA" id="ARBA00023125"/>
    </source>
</evidence>
<dbReference type="NCBIfam" id="TIGR04381">
    <property type="entry name" value="HTH_TypR"/>
    <property type="match status" value="1"/>
</dbReference>
<dbReference type="Gene3D" id="3.40.50.300">
    <property type="entry name" value="P-loop containing nucleotide triphosphate hydrolases"/>
    <property type="match status" value="1"/>
</dbReference>
<dbReference type="InterPro" id="IPR025943">
    <property type="entry name" value="Sigma_54_int_dom_ATP-bd_2"/>
</dbReference>
<dbReference type="RefSeq" id="WP_037025953.1">
    <property type="nucleotide sequence ID" value="NZ_CCSF01000001.1"/>
</dbReference>
<dbReference type="InterPro" id="IPR027417">
    <property type="entry name" value="P-loop_NTPase"/>
</dbReference>
<evidence type="ECO:0000256" key="7">
    <source>
        <dbReference type="ARBA" id="ARBA00023015"/>
    </source>
</evidence>
<gene>
    <name evidence="14" type="ORF">BN1079_03137</name>
</gene>
<dbReference type="FunFam" id="3.40.50.300:FF:000006">
    <property type="entry name" value="DNA-binding transcriptional regulator NtrC"/>
    <property type="match status" value="1"/>
</dbReference>
<dbReference type="SMART" id="SM00382">
    <property type="entry name" value="AAA"/>
    <property type="match status" value="1"/>
</dbReference>
<comment type="subcellular location">
    <subcellularLocation>
        <location evidence="1">Cytoplasm</location>
    </subcellularLocation>
</comment>
<evidence type="ECO:0000256" key="9">
    <source>
        <dbReference type="ARBA" id="ARBA00023163"/>
    </source>
</evidence>
<proteinExistence type="predicted"/>
<dbReference type="InterPro" id="IPR000014">
    <property type="entry name" value="PAS"/>
</dbReference>
<dbReference type="GO" id="GO:0003677">
    <property type="term" value="F:DNA binding"/>
    <property type="evidence" value="ECO:0007669"/>
    <property type="project" value="UniProtKB-KW"/>
</dbReference>
<feature type="domain" description="ACT" evidence="13">
    <location>
        <begin position="2"/>
        <end position="71"/>
    </location>
</feature>
<evidence type="ECO:0000259" key="12">
    <source>
        <dbReference type="PROSITE" id="PS50112"/>
    </source>
</evidence>
<evidence type="ECO:0000313" key="15">
    <source>
        <dbReference type="Proteomes" id="UP000053902"/>
    </source>
</evidence>
<evidence type="ECO:0000256" key="5">
    <source>
        <dbReference type="ARBA" id="ARBA00022797"/>
    </source>
</evidence>
<dbReference type="GO" id="GO:0005524">
    <property type="term" value="F:ATP binding"/>
    <property type="evidence" value="ECO:0007669"/>
    <property type="project" value="UniProtKB-KW"/>
</dbReference>
<evidence type="ECO:0000256" key="4">
    <source>
        <dbReference type="ARBA" id="ARBA00022741"/>
    </source>
</evidence>
<dbReference type="InterPro" id="IPR002912">
    <property type="entry name" value="ACT_dom"/>
</dbReference>
<dbReference type="CDD" id="cd00130">
    <property type="entry name" value="PAS"/>
    <property type="match status" value="1"/>
</dbReference>
<dbReference type="Pfam" id="PF18024">
    <property type="entry name" value="HTH_50"/>
    <property type="match status" value="1"/>
</dbReference>
<dbReference type="InterPro" id="IPR009057">
    <property type="entry name" value="Homeodomain-like_sf"/>
</dbReference>
<keyword evidence="5" id="KW-0058">Aromatic hydrocarbons catabolism</keyword>
<dbReference type="SUPFAM" id="SSF52540">
    <property type="entry name" value="P-loop containing nucleoside triphosphate hydrolases"/>
    <property type="match status" value="1"/>
</dbReference>
<dbReference type="InterPro" id="IPR013767">
    <property type="entry name" value="PAS_fold"/>
</dbReference>
<dbReference type="EMBL" id="CCSF01000001">
    <property type="protein sequence ID" value="CDZ95793.1"/>
    <property type="molecule type" value="Genomic_DNA"/>
</dbReference>
<dbReference type="PROSITE" id="PS00676">
    <property type="entry name" value="SIGMA54_INTERACT_2"/>
    <property type="match status" value="1"/>
</dbReference>
<dbReference type="OrthoDB" id="9804019at2"/>
<organism evidence="14 15">
    <name type="scientific">Pseudomonas saudiphocaensis</name>
    <dbReference type="NCBI Taxonomy" id="1499686"/>
    <lineage>
        <taxon>Bacteria</taxon>
        <taxon>Pseudomonadati</taxon>
        <taxon>Pseudomonadota</taxon>
        <taxon>Gammaproteobacteria</taxon>
        <taxon>Pseudomonadales</taxon>
        <taxon>Pseudomonadaceae</taxon>
        <taxon>Pseudomonas</taxon>
    </lineage>
</organism>
<dbReference type="InterPro" id="IPR030828">
    <property type="entry name" value="HTH_TyrR"/>
</dbReference>
<evidence type="ECO:0000256" key="10">
    <source>
        <dbReference type="ARBA" id="ARBA00029500"/>
    </source>
</evidence>
<keyword evidence="2" id="KW-0963">Cytoplasm</keyword>
<dbReference type="Gene3D" id="1.10.8.60">
    <property type="match status" value="1"/>
</dbReference>
<dbReference type="CDD" id="cd00009">
    <property type="entry name" value="AAA"/>
    <property type="match status" value="1"/>
</dbReference>
<dbReference type="PROSITE" id="PS51671">
    <property type="entry name" value="ACT"/>
    <property type="match status" value="1"/>
</dbReference>
<name>A0A078LTP8_9PSED</name>
<dbReference type="PROSITE" id="PS00675">
    <property type="entry name" value="SIGMA54_INTERACT_1"/>
    <property type="match status" value="1"/>
</dbReference>
<keyword evidence="6" id="KW-0067">ATP-binding</keyword>
<dbReference type="Gene3D" id="3.30.70.260">
    <property type="match status" value="1"/>
</dbReference>
<dbReference type="GO" id="GO:0005737">
    <property type="term" value="C:cytoplasm"/>
    <property type="evidence" value="ECO:0007669"/>
    <property type="project" value="UniProtKB-SubCell"/>
</dbReference>
<keyword evidence="4" id="KW-0547">Nucleotide-binding</keyword>
<sequence>MRIHVTFIDRIGITQEVLALLVARNLNLDAVEMVPPNVYIDAPTLDTEVLDELRQALRNVRGVQDIQVVSMLPGQQRRLQLDALLHAMPDPLMAVDGDGKVLMANPALISLVGLDPEGRFVGELFDAPELQTAMLEQNFRLPMREIIFNGQSLLIDVMPVAESPSTDGSHPTAGALLTLYAPSRLGERLAALHPHHAESFEALLGDSPAIRTLKARGVRVAVLDAPLLIQGETGTGKELVARACHAASPRSKAPFLTLSCAAVSENQADGELFGYAPGAANANQRSGKPGLLELANGGTVFLDEIAELSPYLQAKLMHFLSEGSFRRVGGEREIRVDVRILSATHRDLEQLVAEGAFREDLFYRLNVLNLAVPPLRERGEDILLLARHFLLQACTQIQRPPCRLAPSTYPALLGNSWPGNVRQLQNVIFRAAAMSDGSMIGLDDLDIARTRLASQDDEISSLSEAMEAFERSILERLHASHPSTRLLAARLKSSHSAIAMRLRKYGIGSRGGGA</sequence>
<dbReference type="SMART" id="SM00091">
    <property type="entry name" value="PAS"/>
    <property type="match status" value="1"/>
</dbReference>
<keyword evidence="15" id="KW-1185">Reference proteome</keyword>
<dbReference type="Gene3D" id="1.10.10.60">
    <property type="entry name" value="Homeodomain-like"/>
    <property type="match status" value="1"/>
</dbReference>
<dbReference type="InterPro" id="IPR025662">
    <property type="entry name" value="Sigma_54_int_dom_ATP-bd_1"/>
</dbReference>
<dbReference type="PANTHER" id="PTHR32071:SF3">
    <property type="entry name" value="HTH-TYPE TRANSCRIPTIONAL REGULATORY PROTEIN TYRR"/>
    <property type="match status" value="1"/>
</dbReference>
<dbReference type="AlphaFoldDB" id="A0A078LTP8"/>
<dbReference type="PANTHER" id="PTHR32071">
    <property type="entry name" value="TRANSCRIPTIONAL REGULATORY PROTEIN"/>
    <property type="match status" value="1"/>
</dbReference>
<protein>
    <recommendedName>
        <fullName evidence="10">HTH-type transcriptional regulatory protein TyrR</fullName>
    </recommendedName>
</protein>
<accession>A0A078LTP8</accession>
<dbReference type="InterPro" id="IPR002078">
    <property type="entry name" value="Sigma_54_int"/>
</dbReference>
<evidence type="ECO:0000256" key="6">
    <source>
        <dbReference type="ARBA" id="ARBA00022840"/>
    </source>
</evidence>
<dbReference type="HOGENOM" id="CLU_000445_8_2_6"/>
<feature type="domain" description="PAS" evidence="12">
    <location>
        <begin position="77"/>
        <end position="117"/>
    </location>
</feature>
<feature type="domain" description="Sigma-54 factor interaction" evidence="11">
    <location>
        <begin position="203"/>
        <end position="433"/>
    </location>
</feature>
<keyword evidence="7" id="KW-0805">Transcription regulation</keyword>
<dbReference type="STRING" id="1499686.BN1079_03137"/>
<dbReference type="PROSITE" id="PS50045">
    <property type="entry name" value="SIGMA54_INTERACT_4"/>
    <property type="match status" value="1"/>
</dbReference>
<dbReference type="InterPro" id="IPR003593">
    <property type="entry name" value="AAA+_ATPase"/>
</dbReference>
<keyword evidence="8" id="KW-0238">DNA-binding</keyword>
<evidence type="ECO:0000313" key="14">
    <source>
        <dbReference type="EMBL" id="CDZ95793.1"/>
    </source>
</evidence>
<dbReference type="SUPFAM" id="SSF55785">
    <property type="entry name" value="PYP-like sensor domain (PAS domain)"/>
    <property type="match status" value="1"/>
</dbReference>
<dbReference type="PROSITE" id="PS00688">
    <property type="entry name" value="SIGMA54_INTERACT_3"/>
    <property type="match status" value="1"/>
</dbReference>
<keyword evidence="3" id="KW-0678">Repressor</keyword>
<reference evidence="14 15" key="1">
    <citation type="submission" date="2014-07" db="EMBL/GenBank/DDBJ databases">
        <authorList>
            <person name="Urmite Genomes Urmite Genomes"/>
        </authorList>
    </citation>
    <scope>NUCLEOTIDE SEQUENCE [LARGE SCALE GENOMIC DNA]</scope>
    <source>
        <strain evidence="14 15">20_BN</strain>
    </source>
</reference>
<dbReference type="GO" id="GO:0006355">
    <property type="term" value="P:regulation of DNA-templated transcription"/>
    <property type="evidence" value="ECO:0007669"/>
    <property type="project" value="InterPro"/>
</dbReference>
<evidence type="ECO:0000256" key="2">
    <source>
        <dbReference type="ARBA" id="ARBA00022490"/>
    </source>
</evidence>
<dbReference type="InterPro" id="IPR025944">
    <property type="entry name" value="Sigma_54_int_dom_CS"/>
</dbReference>
<dbReference type="SUPFAM" id="SSF46689">
    <property type="entry name" value="Homeodomain-like"/>
    <property type="match status" value="1"/>
</dbReference>
<evidence type="ECO:0000256" key="3">
    <source>
        <dbReference type="ARBA" id="ARBA00022491"/>
    </source>
</evidence>
<dbReference type="eggNOG" id="COG3283">
    <property type="taxonomic scope" value="Bacteria"/>
</dbReference>
<dbReference type="InterPro" id="IPR058031">
    <property type="entry name" value="AAA_lid_NorR"/>
</dbReference>
<dbReference type="Proteomes" id="UP000053902">
    <property type="component" value="Unassembled WGS sequence"/>
</dbReference>
<dbReference type="Gene3D" id="3.30.450.20">
    <property type="entry name" value="PAS domain"/>
    <property type="match status" value="1"/>
</dbReference>
<dbReference type="InterPro" id="IPR035965">
    <property type="entry name" value="PAS-like_dom_sf"/>
</dbReference>
<evidence type="ECO:0000259" key="11">
    <source>
        <dbReference type="PROSITE" id="PS50045"/>
    </source>
</evidence>